<protein>
    <submittedName>
        <fullName evidence="6">FAD-dependent oxidoreductase</fullName>
    </submittedName>
</protein>
<dbReference type="SUPFAM" id="SSF50022">
    <property type="entry name" value="ISP domain"/>
    <property type="match status" value="1"/>
</dbReference>
<dbReference type="GO" id="GO:0046872">
    <property type="term" value="F:metal ion binding"/>
    <property type="evidence" value="ECO:0007669"/>
    <property type="project" value="UniProtKB-KW"/>
</dbReference>
<dbReference type="Gene3D" id="3.50.50.60">
    <property type="entry name" value="FAD/NAD(P)-binding domain"/>
    <property type="match status" value="1"/>
</dbReference>
<dbReference type="InterPro" id="IPR036188">
    <property type="entry name" value="FAD/NAD-bd_sf"/>
</dbReference>
<evidence type="ECO:0000256" key="2">
    <source>
        <dbReference type="ARBA" id="ARBA00022723"/>
    </source>
</evidence>
<gene>
    <name evidence="6" type="ORF">BFS35_005920</name>
</gene>
<dbReference type="Pfam" id="PF01266">
    <property type="entry name" value="DAO"/>
    <property type="match status" value="1"/>
</dbReference>
<dbReference type="PROSITE" id="PS51296">
    <property type="entry name" value="RIESKE"/>
    <property type="match status" value="1"/>
</dbReference>
<dbReference type="InterPro" id="IPR036922">
    <property type="entry name" value="Rieske_2Fe-2S_sf"/>
</dbReference>
<keyword evidence="7" id="KW-1185">Reference proteome</keyword>
<accession>A0A395GAX6</accession>
<feature type="domain" description="Rieske" evidence="5">
    <location>
        <begin position="408"/>
        <end position="492"/>
    </location>
</feature>
<dbReference type="PANTHER" id="PTHR13847:SF274">
    <property type="entry name" value="RIESKE 2FE-2S IRON-SULFUR PROTEIN YHFW-RELATED"/>
    <property type="match status" value="1"/>
</dbReference>
<keyword evidence="2" id="KW-0479">Metal-binding</keyword>
<evidence type="ECO:0000313" key="6">
    <source>
        <dbReference type="EMBL" id="RAI81102.1"/>
    </source>
</evidence>
<dbReference type="PANTHER" id="PTHR13847">
    <property type="entry name" value="SARCOSINE DEHYDROGENASE-RELATED"/>
    <property type="match status" value="1"/>
</dbReference>
<dbReference type="Proteomes" id="UP000229523">
    <property type="component" value="Unassembled WGS sequence"/>
</dbReference>
<dbReference type="SUPFAM" id="SSF51971">
    <property type="entry name" value="Nucleotide-binding domain"/>
    <property type="match status" value="1"/>
</dbReference>
<evidence type="ECO:0000256" key="4">
    <source>
        <dbReference type="ARBA" id="ARBA00023014"/>
    </source>
</evidence>
<keyword evidence="3" id="KW-0408">Iron</keyword>
<dbReference type="InterPro" id="IPR017941">
    <property type="entry name" value="Rieske_2Fe-2S"/>
</dbReference>
<dbReference type="EMBL" id="MJBI02000002">
    <property type="protein sequence ID" value="RAI81102.1"/>
    <property type="molecule type" value="Genomic_DNA"/>
</dbReference>
<sequence length="492" mass="55547">MKNENQPYWRNSVTLLDFPVLTNDLTTEVAIVGAGMAGILTAYQLAKQGKKVTVIEARKVLEGTTAHTTAKLTVQHFAPYQQLIKEHGLEKTKKYYQSQKDALSLMRALKEEYQIEADFEDMSNFLLTAGEMEEFLKDELEAHRQIGIPSQYLEGDQGMPFKTTGALEITDQAQYNPLKFLSKMIEVCRNLGVEFYEQSPVKNIEENHLLTDTNVKVSFDKAVVTTLYPAIIHGEHFKQLQVERAYIISIKNTQELPFGMFQYVDEPMVSIRHFHKEDGVEVILAGANHLAGGKAHPKESYEALENIAKDMFHTTDVTGRWSAQDVNTEDLVPYIGRYTDNIYIATGFNKFGMLFSALTSLVLPDLIAGKDNPYQDLLDPHRKLSLKENIKGKLTEIINTAKSETMSLKDITAFSNPNEQTTITREDGQLISIYKENGKEYRLKATCSYSGHLLSYNDAEQSWDCPHDGSRFDRYGNVLDGPAIDSIIISSK</sequence>
<dbReference type="Gene3D" id="3.30.9.10">
    <property type="entry name" value="D-Amino Acid Oxidase, subunit A, domain 2"/>
    <property type="match status" value="1"/>
</dbReference>
<evidence type="ECO:0000256" key="3">
    <source>
        <dbReference type="ARBA" id="ARBA00023004"/>
    </source>
</evidence>
<evidence type="ECO:0000313" key="7">
    <source>
        <dbReference type="Proteomes" id="UP000229523"/>
    </source>
</evidence>
<proteinExistence type="predicted"/>
<evidence type="ECO:0000259" key="5">
    <source>
        <dbReference type="PROSITE" id="PS51296"/>
    </source>
</evidence>
<dbReference type="InterPro" id="IPR006076">
    <property type="entry name" value="FAD-dep_OxRdtase"/>
</dbReference>
<keyword evidence="4" id="KW-0411">Iron-sulfur</keyword>
<comment type="caution">
    <text evidence="6">The sequence shown here is derived from an EMBL/GenBank/DDBJ whole genome shotgun (WGS) entry which is preliminary data.</text>
</comment>
<keyword evidence="1" id="KW-0001">2Fe-2S</keyword>
<dbReference type="AlphaFoldDB" id="A0A395GAX6"/>
<dbReference type="GO" id="GO:0016705">
    <property type="term" value="F:oxidoreductase activity, acting on paired donors, with incorporation or reduction of molecular oxygen"/>
    <property type="evidence" value="ECO:0007669"/>
    <property type="project" value="UniProtKB-ARBA"/>
</dbReference>
<dbReference type="GO" id="GO:0004497">
    <property type="term" value="F:monooxygenase activity"/>
    <property type="evidence" value="ECO:0007669"/>
    <property type="project" value="UniProtKB-ARBA"/>
</dbReference>
<name>A0A395GAX6_9STAP</name>
<evidence type="ECO:0000256" key="1">
    <source>
        <dbReference type="ARBA" id="ARBA00022714"/>
    </source>
</evidence>
<organism evidence="6 7">
    <name type="scientific">Macrococcoides goetzii</name>
    <dbReference type="NCBI Taxonomy" id="1891097"/>
    <lineage>
        <taxon>Bacteria</taxon>
        <taxon>Bacillati</taxon>
        <taxon>Bacillota</taxon>
        <taxon>Bacilli</taxon>
        <taxon>Bacillales</taxon>
        <taxon>Staphylococcaceae</taxon>
        <taxon>Macrococcoides</taxon>
    </lineage>
</organism>
<dbReference type="Gene3D" id="2.102.10.10">
    <property type="entry name" value="Rieske [2Fe-2S] iron-sulphur domain"/>
    <property type="match status" value="1"/>
</dbReference>
<dbReference type="GO" id="GO:0051537">
    <property type="term" value="F:2 iron, 2 sulfur cluster binding"/>
    <property type="evidence" value="ECO:0007669"/>
    <property type="project" value="UniProtKB-KW"/>
</dbReference>
<dbReference type="RefSeq" id="WP_099579394.1">
    <property type="nucleotide sequence ID" value="NZ_MJBI02000002.1"/>
</dbReference>
<reference evidence="6 7" key="1">
    <citation type="journal article" date="2018" name="Front. Microbiol.">
        <title>Description and Comparative Genomics of Macrococcus caseolyticus subsp. hominis subsp. nov., Macrococcus goetzii sp. nov., Macrococcus epidermidis sp. nov., and Macrococcus bohemicus sp. nov., Novel Macrococci From Human Clinical Material With Virulence Potential and Suspected Uptake of Foreign DNA by Natural Transformation.</title>
        <authorList>
            <person name="Maslanova I."/>
            <person name="Wertheimer Z."/>
            <person name="Sedlacek I."/>
            <person name="Svec P."/>
            <person name="Indrakova A."/>
            <person name="Kovarovic V."/>
            <person name="Schumann P."/>
            <person name="Sproer C."/>
            <person name="Kralova S."/>
            <person name="Sedo O."/>
            <person name="Kristofova L."/>
            <person name="Vrbovska V."/>
            <person name="Fuzik T."/>
            <person name="Petras P."/>
            <person name="Zdrahal Z."/>
            <person name="Ruzickova V."/>
            <person name="Doskar J."/>
            <person name="Pantucek R."/>
        </authorList>
    </citation>
    <scope>NUCLEOTIDE SEQUENCE [LARGE SCALE GENOMIC DNA]</scope>
    <source>
        <strain evidence="6 7">CCM 4927</strain>
    </source>
</reference>
<dbReference type="GO" id="GO:0005737">
    <property type="term" value="C:cytoplasm"/>
    <property type="evidence" value="ECO:0007669"/>
    <property type="project" value="TreeGrafter"/>
</dbReference>